<keyword evidence="6 11" id="KW-0560">Oxidoreductase</keyword>
<evidence type="ECO:0000256" key="9">
    <source>
        <dbReference type="ARBA" id="ARBA00049260"/>
    </source>
</evidence>
<dbReference type="Proteomes" id="UP000000647">
    <property type="component" value="Chromosome"/>
</dbReference>
<dbReference type="SUPFAM" id="SSF48179">
    <property type="entry name" value="6-phosphogluconate dehydrogenase C-terminal domain-like"/>
    <property type="match status" value="1"/>
</dbReference>
<comment type="pathway">
    <text evidence="1">Amino-acid biosynthesis; L-tyrosine biosynthesis; (4-hydroxyphenyl)pyruvate from prephenate (NAD(+) route): step 1/1.</text>
</comment>
<dbReference type="GO" id="GO:0004665">
    <property type="term" value="F:prephenate dehydrogenase (NADP+) activity"/>
    <property type="evidence" value="ECO:0007669"/>
    <property type="project" value="InterPro"/>
</dbReference>
<dbReference type="PANTHER" id="PTHR21363:SF0">
    <property type="entry name" value="PREPHENATE DEHYDROGENASE [NADP(+)]"/>
    <property type="match status" value="1"/>
</dbReference>
<dbReference type="eggNOG" id="COG0287">
    <property type="taxonomic scope" value="Bacteria"/>
</dbReference>
<dbReference type="InterPro" id="IPR050812">
    <property type="entry name" value="Preph/Arog_dehydrog"/>
</dbReference>
<dbReference type="PANTHER" id="PTHR21363">
    <property type="entry name" value="PREPHENATE DEHYDROGENASE"/>
    <property type="match status" value="1"/>
</dbReference>
<dbReference type="InterPro" id="IPR008927">
    <property type="entry name" value="6-PGluconate_DH-like_C_sf"/>
</dbReference>
<dbReference type="InterPro" id="IPR046826">
    <property type="entry name" value="PDH_N"/>
</dbReference>
<evidence type="ECO:0000256" key="6">
    <source>
        <dbReference type="ARBA" id="ARBA00023002"/>
    </source>
</evidence>
<dbReference type="Gene3D" id="3.40.50.720">
    <property type="entry name" value="NAD(P)-binding Rossmann-like Domain"/>
    <property type="match status" value="1"/>
</dbReference>
<dbReference type="RefSeq" id="WP_011813375.1">
    <property type="nucleotide sequence ID" value="NC_008789.1"/>
</dbReference>
<keyword evidence="5" id="KW-0028">Amino-acid biosynthesis</keyword>
<dbReference type="FunFam" id="3.40.50.720:FF:000208">
    <property type="entry name" value="Prephenate dehydrogenase"/>
    <property type="match status" value="1"/>
</dbReference>
<comment type="similarity">
    <text evidence="2">Belongs to the prephenate/arogenate dehydrogenase family.</text>
</comment>
<dbReference type="OrthoDB" id="9809920at2"/>
<evidence type="ECO:0000256" key="7">
    <source>
        <dbReference type="ARBA" id="ARBA00023027"/>
    </source>
</evidence>
<dbReference type="GO" id="GO:0006571">
    <property type="term" value="P:tyrosine biosynthetic process"/>
    <property type="evidence" value="ECO:0007669"/>
    <property type="project" value="UniProtKB-KW"/>
</dbReference>
<accession>A1WUJ0</accession>
<evidence type="ECO:0000256" key="8">
    <source>
        <dbReference type="ARBA" id="ARBA00023141"/>
    </source>
</evidence>
<evidence type="ECO:0000256" key="1">
    <source>
        <dbReference type="ARBA" id="ARBA00005067"/>
    </source>
</evidence>
<protein>
    <recommendedName>
        <fullName evidence="3">prephenate dehydrogenase</fullName>
        <ecNumber evidence="3">1.3.1.12</ecNumber>
    </recommendedName>
</protein>
<dbReference type="FunFam" id="1.10.3660.10:FF:000003">
    <property type="entry name" value="Prephenate dehydrogenase"/>
    <property type="match status" value="1"/>
</dbReference>
<evidence type="ECO:0000256" key="4">
    <source>
        <dbReference type="ARBA" id="ARBA00022498"/>
    </source>
</evidence>
<keyword evidence="12" id="KW-1185">Reference proteome</keyword>
<keyword evidence="7" id="KW-0520">NAD</keyword>
<dbReference type="Gene3D" id="1.10.3660.10">
    <property type="entry name" value="6-phosphogluconate dehydrogenase C-terminal like domain"/>
    <property type="match status" value="1"/>
</dbReference>
<dbReference type="PROSITE" id="PS51176">
    <property type="entry name" value="PDH_ADH"/>
    <property type="match status" value="1"/>
</dbReference>
<dbReference type="KEGG" id="hha:Hhal_0566"/>
<organism evidence="11 12">
    <name type="scientific">Halorhodospira halophila (strain DSM 244 / SL1)</name>
    <name type="common">Ectothiorhodospira halophila (strain DSM 244 / SL1)</name>
    <dbReference type="NCBI Taxonomy" id="349124"/>
    <lineage>
        <taxon>Bacteria</taxon>
        <taxon>Pseudomonadati</taxon>
        <taxon>Pseudomonadota</taxon>
        <taxon>Gammaproteobacteria</taxon>
        <taxon>Chromatiales</taxon>
        <taxon>Ectothiorhodospiraceae</taxon>
        <taxon>Halorhodospira</taxon>
    </lineage>
</organism>
<dbReference type="InterPro" id="IPR003099">
    <property type="entry name" value="Prephen_DH"/>
</dbReference>
<evidence type="ECO:0000256" key="5">
    <source>
        <dbReference type="ARBA" id="ARBA00022605"/>
    </source>
</evidence>
<dbReference type="STRING" id="349124.Hhal_0566"/>
<sequence>MIRRLAIIGVGLIGGSLALSLRRSGAVEEVIGCGRSAENLERAQALGVIDRGCHDPAEAAAGADLVVICVPLRAMRGVFAALEHAVEPGTVVTDAGSVKGSVVEDARAVFGTPPPWLVPGHPIAGTENSGVEAAFAELYDRRRVILTPTPQNPQDAVERVAAMWRAAGAQVVRMEADHHDEVLAATSHLPHALAYALVDALAGWDDRQEIFEYAAGGFRDFTRIASSDPAMWRDICTANRDHLVAALRRYQQDLGRLTDALAAGDDEQVLRVFENAQEARAGFLRLLEGRS</sequence>
<keyword evidence="4" id="KW-0827">Tyrosine biosynthesis</keyword>
<comment type="catalytic activity">
    <reaction evidence="9">
        <text>prephenate + NAD(+) = 3-(4-hydroxyphenyl)pyruvate + CO2 + NADH</text>
        <dbReference type="Rhea" id="RHEA:13869"/>
        <dbReference type="ChEBI" id="CHEBI:16526"/>
        <dbReference type="ChEBI" id="CHEBI:29934"/>
        <dbReference type="ChEBI" id="CHEBI:36242"/>
        <dbReference type="ChEBI" id="CHEBI:57540"/>
        <dbReference type="ChEBI" id="CHEBI:57945"/>
        <dbReference type="EC" id="1.3.1.12"/>
    </reaction>
</comment>
<evidence type="ECO:0000313" key="11">
    <source>
        <dbReference type="EMBL" id="ABM61352.1"/>
    </source>
</evidence>
<dbReference type="EMBL" id="CP000544">
    <property type="protein sequence ID" value="ABM61352.1"/>
    <property type="molecule type" value="Genomic_DNA"/>
</dbReference>
<name>A1WUJ0_HALHL</name>
<keyword evidence="8" id="KW-0057">Aromatic amino acid biosynthesis</keyword>
<dbReference type="SUPFAM" id="SSF51735">
    <property type="entry name" value="NAD(P)-binding Rossmann-fold domains"/>
    <property type="match status" value="1"/>
</dbReference>
<reference evidence="11 12" key="2">
    <citation type="journal article" date="2013" name="Stand. Genomic Sci.">
        <title>Complete genome sequence of Halorhodospira halophila SL1.</title>
        <authorList>
            <person name="Challacombe J.F."/>
            <person name="Majid S."/>
            <person name="Deole R."/>
            <person name="Brettin T.S."/>
            <person name="Bruce D."/>
            <person name="Delano S.F."/>
            <person name="Detter J.C."/>
            <person name="Gleasner C.D."/>
            <person name="Han C.S."/>
            <person name="Misra M."/>
            <person name="Reitenga K.G."/>
            <person name="Mikhailova N."/>
            <person name="Woyke T."/>
            <person name="Pitluck S."/>
            <person name="Nolan M."/>
            <person name="Land M.L."/>
            <person name="Saunders E."/>
            <person name="Tapia R."/>
            <person name="Lapidus A."/>
            <person name="Ivanova N."/>
            <person name="Hoff W.D."/>
        </authorList>
    </citation>
    <scope>NUCLEOTIDE SEQUENCE [LARGE SCALE GENOMIC DNA]</scope>
    <source>
        <strain evidence="12">DSM 244 / SL1</strain>
    </source>
</reference>
<gene>
    <name evidence="11" type="ordered locus">Hhal_0566</name>
</gene>
<dbReference type="AlphaFoldDB" id="A1WUJ0"/>
<dbReference type="InterPro" id="IPR046825">
    <property type="entry name" value="PDH_C"/>
</dbReference>
<reference evidence="12" key="1">
    <citation type="submission" date="2006-12" db="EMBL/GenBank/DDBJ databases">
        <title>Complete sequence of Halorhodospira halophila SL1.</title>
        <authorList>
            <consortium name="US DOE Joint Genome Institute"/>
            <person name="Copeland A."/>
            <person name="Lucas S."/>
            <person name="Lapidus A."/>
            <person name="Barry K."/>
            <person name="Detter J.C."/>
            <person name="Glavina del Rio T."/>
            <person name="Hammon N."/>
            <person name="Israni S."/>
            <person name="Dalin E."/>
            <person name="Tice H."/>
            <person name="Pitluck S."/>
            <person name="Saunders E."/>
            <person name="Brettin T."/>
            <person name="Bruce D."/>
            <person name="Han C."/>
            <person name="Tapia R."/>
            <person name="Schmutz J."/>
            <person name="Larimer F."/>
            <person name="Land M."/>
            <person name="Hauser L."/>
            <person name="Kyrpides N."/>
            <person name="Mikhailova N."/>
            <person name="Hoff W."/>
            <person name="Richardson P."/>
        </authorList>
    </citation>
    <scope>NUCLEOTIDE SEQUENCE [LARGE SCALE GENOMIC DNA]</scope>
    <source>
        <strain evidence="12">DSM 244 / SL1</strain>
    </source>
</reference>
<dbReference type="Pfam" id="PF02153">
    <property type="entry name" value="PDH_N"/>
    <property type="match status" value="1"/>
</dbReference>
<dbReference type="GO" id="GO:0070403">
    <property type="term" value="F:NAD+ binding"/>
    <property type="evidence" value="ECO:0007669"/>
    <property type="project" value="InterPro"/>
</dbReference>
<dbReference type="EC" id="1.3.1.12" evidence="3"/>
<proteinExistence type="inferred from homology"/>
<evidence type="ECO:0000256" key="3">
    <source>
        <dbReference type="ARBA" id="ARBA00012068"/>
    </source>
</evidence>
<evidence type="ECO:0000259" key="10">
    <source>
        <dbReference type="PROSITE" id="PS51176"/>
    </source>
</evidence>
<dbReference type="InterPro" id="IPR036291">
    <property type="entry name" value="NAD(P)-bd_dom_sf"/>
</dbReference>
<evidence type="ECO:0000256" key="2">
    <source>
        <dbReference type="ARBA" id="ARBA00007964"/>
    </source>
</evidence>
<dbReference type="GO" id="GO:0008977">
    <property type="term" value="F:prephenate dehydrogenase (NAD+) activity"/>
    <property type="evidence" value="ECO:0007669"/>
    <property type="project" value="UniProtKB-EC"/>
</dbReference>
<dbReference type="HOGENOM" id="CLU_055968_0_1_6"/>
<feature type="domain" description="Prephenate/arogenate dehydrogenase" evidence="10">
    <location>
        <begin position="3"/>
        <end position="291"/>
    </location>
</feature>
<dbReference type="Pfam" id="PF20463">
    <property type="entry name" value="PDH_C"/>
    <property type="match status" value="1"/>
</dbReference>
<evidence type="ECO:0000313" key="12">
    <source>
        <dbReference type="Proteomes" id="UP000000647"/>
    </source>
</evidence>